<evidence type="ECO:0000259" key="3">
    <source>
        <dbReference type="Pfam" id="PF07484"/>
    </source>
</evidence>
<dbReference type="Pfam" id="PF04917">
    <property type="entry name" value="Shufflon_N"/>
    <property type="match status" value="1"/>
</dbReference>
<feature type="domain" description="Bacterial shufflon protein N-terminal" evidence="2">
    <location>
        <begin position="39"/>
        <end position="351"/>
    </location>
</feature>
<evidence type="ECO:0000259" key="2">
    <source>
        <dbReference type="Pfam" id="PF04917"/>
    </source>
</evidence>
<dbReference type="Gene3D" id="3.90.1340.10">
    <property type="entry name" value="Phage tail collar domain"/>
    <property type="match status" value="1"/>
</dbReference>
<dbReference type="PANTHER" id="PTHR35191:SF1">
    <property type="entry name" value="PROPHAGE SIDE TAIL FIBER PROTEIN HOMOLOG STFQ-RELATED"/>
    <property type="match status" value="1"/>
</dbReference>
<dbReference type="SUPFAM" id="SSF88874">
    <property type="entry name" value="Receptor-binding domain of short tail fibre protein gp12"/>
    <property type="match status" value="1"/>
</dbReference>
<dbReference type="InterPro" id="IPR007001">
    <property type="entry name" value="Shufflon_N"/>
</dbReference>
<dbReference type="EMBL" id="RSUV01000016">
    <property type="protein sequence ID" value="MIV45661.1"/>
    <property type="molecule type" value="Genomic_DNA"/>
</dbReference>
<dbReference type="InterPro" id="IPR011083">
    <property type="entry name" value="Phage_tail_collar_dom"/>
</dbReference>
<evidence type="ECO:0000313" key="4">
    <source>
        <dbReference type="EMBL" id="MIV45661.1"/>
    </source>
</evidence>
<dbReference type="Proteomes" id="UP000839530">
    <property type="component" value="Unassembled WGS sequence"/>
</dbReference>
<dbReference type="InterPro" id="IPR051934">
    <property type="entry name" value="Phage_Tail_Fiber_Structural"/>
</dbReference>
<keyword evidence="1" id="KW-0472">Membrane</keyword>
<dbReference type="Pfam" id="PF07484">
    <property type="entry name" value="Collar"/>
    <property type="match status" value="1"/>
</dbReference>
<sequence length="473" mass="50716">MKSERRITGPDSGFAMMSVAVALLIVMMMATMASGYMSDYLKSRQWQLMAAQTNRFTQAVESYIGRYYTSALASATTTRPVTVTAQMLKNTGFLPAGFRESNSNGQQLKALLIRNALHAEVLQGLVITSGGQPLSYKALRQISLDISSGLGGYIRDGRTATGAMNSWAVPLAGFGTSGGNGHIAVLLSPETLTGAREDSDRLYRFQVNGRPELNKMHTSIDMGGNNLNSAGVVNGRNGNFDVSVVSNGPVTAGGDIRSTGGWIISRHGRGWMDESHGGGFYMTDNEWIRSLNNKSIYTGGQLKGGSVRSDSDLSAGGVLKLDQTNYAGTWCPQTGAISHDSSGGILSCQSGRWGGIDSYPIGSPIPWPSMTPPPGYFLMAGQRFSCSSYPQLARAYPGCVLPDLRGVFIRGLDNERGLDLGRAILSFQTDQSNMIASYGGALRGHHRGMTYYYLGGQEVRPKNVAFNYIVKAG</sequence>
<comment type="caution">
    <text evidence="4">The sequence shown here is derived from an EMBL/GenBank/DDBJ whole genome shotgun (WGS) entry which is preliminary data.</text>
</comment>
<keyword evidence="1" id="KW-1133">Transmembrane helix</keyword>
<gene>
    <name evidence="4" type="primary">pilV</name>
    <name evidence="4" type="ORF">A7E06_19625</name>
</gene>
<proteinExistence type="predicted"/>
<name>A0A3W1E648_SALER</name>
<keyword evidence="1" id="KW-0812">Transmembrane</keyword>
<organism evidence="4">
    <name type="scientific">Salmonella enterica</name>
    <name type="common">Salmonella choleraesuis</name>
    <dbReference type="NCBI Taxonomy" id="28901"/>
    <lineage>
        <taxon>Bacteria</taxon>
        <taxon>Pseudomonadati</taxon>
        <taxon>Pseudomonadota</taxon>
        <taxon>Gammaproteobacteria</taxon>
        <taxon>Enterobacterales</taxon>
        <taxon>Enterobacteriaceae</taxon>
        <taxon>Salmonella</taxon>
    </lineage>
</organism>
<reference evidence="4" key="1">
    <citation type="submission" date="2018-07" db="EMBL/GenBank/DDBJ databases">
        <authorList>
            <consortium name="GenomeTrakr network: Whole genome sequencing for foodborne pathogen traceback"/>
        </authorList>
    </citation>
    <scope>NUCLEOTIDE SEQUENCE [LARGE SCALE GENOMIC DNA]</scope>
    <source>
        <strain evidence="4">CFSAN048114</strain>
    </source>
</reference>
<protein>
    <submittedName>
        <fullName evidence="4">Shufflon system plasmid conjugative transfer pilus tip adhesin PilV</fullName>
    </submittedName>
</protein>
<evidence type="ECO:0000256" key="1">
    <source>
        <dbReference type="SAM" id="Phobius"/>
    </source>
</evidence>
<dbReference type="InterPro" id="IPR037053">
    <property type="entry name" value="Phage_tail_collar_dom_sf"/>
</dbReference>
<feature type="domain" description="Phage tail collar" evidence="3">
    <location>
        <begin position="362"/>
        <end position="409"/>
    </location>
</feature>
<accession>A0A3W1E648</accession>
<dbReference type="AlphaFoldDB" id="A0A3W1E648"/>
<dbReference type="PANTHER" id="PTHR35191">
    <property type="entry name" value="PROPHAGE SIDE TAIL FIBER PROTEIN HOMOLOG STFQ-RELATED"/>
    <property type="match status" value="1"/>
</dbReference>
<feature type="transmembrane region" description="Helical" evidence="1">
    <location>
        <begin position="12"/>
        <end position="37"/>
    </location>
</feature>